<dbReference type="Pfam" id="PF01551">
    <property type="entry name" value="Peptidase_M23"/>
    <property type="match status" value="1"/>
</dbReference>
<feature type="compositionally biased region" description="Basic and acidic residues" evidence="1">
    <location>
        <begin position="73"/>
        <end position="92"/>
    </location>
</feature>
<comment type="caution">
    <text evidence="4">The sequence shown here is derived from an EMBL/GenBank/DDBJ whole genome shotgun (WGS) entry which is preliminary data.</text>
</comment>
<evidence type="ECO:0000256" key="2">
    <source>
        <dbReference type="SAM" id="SignalP"/>
    </source>
</evidence>
<sequence>MSKTPKNARKPFGRARARSAVIAAGVGASLVLGAGSAVAAHSSEQGDVFASKTASLLADSARAQADQQTKAAEAQKKAAERAGDGKASRSAERPAASKKANSWTKPVSGKYELSAGYGNSGGRWAQKHSGQDFAVPTGTPVKAVHGGTVVKAGPNGAGDGSSYGNAIVIKHDDNTYSQYAHLSKVNVKPGQKVQTGQKIGLSGSTGNSSGPHLHFEIRNTAEYGSGKDPVDAMRSHGVKV</sequence>
<feature type="region of interest" description="Disordered" evidence="1">
    <location>
        <begin position="221"/>
        <end position="240"/>
    </location>
</feature>
<feature type="signal peptide" evidence="2">
    <location>
        <begin position="1"/>
        <end position="39"/>
    </location>
</feature>
<evidence type="ECO:0000313" key="5">
    <source>
        <dbReference type="Proteomes" id="UP000631535"/>
    </source>
</evidence>
<dbReference type="SUPFAM" id="SSF51261">
    <property type="entry name" value="Duplicated hybrid motif"/>
    <property type="match status" value="1"/>
</dbReference>
<feature type="chain" id="PRO_5045321160" evidence="2">
    <location>
        <begin position="40"/>
        <end position="240"/>
    </location>
</feature>
<evidence type="ECO:0000256" key="1">
    <source>
        <dbReference type="SAM" id="MobiDB-lite"/>
    </source>
</evidence>
<dbReference type="Proteomes" id="UP000631535">
    <property type="component" value="Unassembled WGS sequence"/>
</dbReference>
<organism evidence="4 5">
    <name type="scientific">Streptomyces daqingensis</name>
    <dbReference type="NCBI Taxonomy" id="1472640"/>
    <lineage>
        <taxon>Bacteria</taxon>
        <taxon>Bacillati</taxon>
        <taxon>Actinomycetota</taxon>
        <taxon>Actinomycetes</taxon>
        <taxon>Kitasatosporales</taxon>
        <taxon>Streptomycetaceae</taxon>
        <taxon>Streptomyces</taxon>
    </lineage>
</organism>
<feature type="region of interest" description="Disordered" evidence="1">
    <location>
        <begin position="60"/>
        <end position="105"/>
    </location>
</feature>
<dbReference type="InterPro" id="IPR050570">
    <property type="entry name" value="Cell_wall_metabolism_enzyme"/>
</dbReference>
<evidence type="ECO:0000259" key="3">
    <source>
        <dbReference type="Pfam" id="PF01551"/>
    </source>
</evidence>
<dbReference type="PANTHER" id="PTHR21666:SF270">
    <property type="entry name" value="MUREIN HYDROLASE ACTIVATOR ENVC"/>
    <property type="match status" value="1"/>
</dbReference>
<dbReference type="CDD" id="cd12797">
    <property type="entry name" value="M23_peptidase"/>
    <property type="match status" value="1"/>
</dbReference>
<feature type="domain" description="M23ase beta-sheet core" evidence="3">
    <location>
        <begin position="127"/>
        <end position="221"/>
    </location>
</feature>
<dbReference type="RefSeq" id="WP_189039043.1">
    <property type="nucleotide sequence ID" value="NZ_BMMP01000016.1"/>
</dbReference>
<keyword evidence="5" id="KW-1185">Reference proteome</keyword>
<protein>
    <submittedName>
        <fullName evidence="4">Peptidase</fullName>
    </submittedName>
</protein>
<evidence type="ECO:0000313" key="4">
    <source>
        <dbReference type="EMBL" id="GGO54972.1"/>
    </source>
</evidence>
<name>A0ABQ2MN03_9ACTN</name>
<gene>
    <name evidence="4" type="ORF">GCM10012287_45130</name>
</gene>
<feature type="compositionally biased region" description="Low complexity" evidence="1">
    <location>
        <begin position="63"/>
        <end position="72"/>
    </location>
</feature>
<dbReference type="EMBL" id="BMMP01000016">
    <property type="protein sequence ID" value="GGO54972.1"/>
    <property type="molecule type" value="Genomic_DNA"/>
</dbReference>
<accession>A0ABQ2MN03</accession>
<dbReference type="InterPro" id="IPR011055">
    <property type="entry name" value="Dup_hybrid_motif"/>
</dbReference>
<keyword evidence="2" id="KW-0732">Signal</keyword>
<dbReference type="InterPro" id="IPR016047">
    <property type="entry name" value="M23ase_b-sheet_dom"/>
</dbReference>
<reference evidence="5" key="1">
    <citation type="journal article" date="2019" name="Int. J. Syst. Evol. Microbiol.">
        <title>The Global Catalogue of Microorganisms (GCM) 10K type strain sequencing project: providing services to taxonomists for standard genome sequencing and annotation.</title>
        <authorList>
            <consortium name="The Broad Institute Genomics Platform"/>
            <consortium name="The Broad Institute Genome Sequencing Center for Infectious Disease"/>
            <person name="Wu L."/>
            <person name="Ma J."/>
        </authorList>
    </citation>
    <scope>NUCLEOTIDE SEQUENCE [LARGE SCALE GENOMIC DNA]</scope>
    <source>
        <strain evidence="5">CGMCC 4.7178</strain>
    </source>
</reference>
<dbReference type="Gene3D" id="2.70.70.10">
    <property type="entry name" value="Glucose Permease (Domain IIA)"/>
    <property type="match status" value="1"/>
</dbReference>
<proteinExistence type="predicted"/>
<dbReference type="PANTHER" id="PTHR21666">
    <property type="entry name" value="PEPTIDASE-RELATED"/>
    <property type="match status" value="1"/>
</dbReference>